<evidence type="ECO:0000256" key="13">
    <source>
        <dbReference type="ARBA" id="ARBA00093537"/>
    </source>
</evidence>
<dbReference type="PANTHER" id="PTHR23157:SF24">
    <property type="entry name" value="GOLGIN SUBFAMILY A MEMBER 1"/>
    <property type="match status" value="1"/>
</dbReference>
<evidence type="ECO:0000256" key="15">
    <source>
        <dbReference type="SAM" id="MobiDB-lite"/>
    </source>
</evidence>
<evidence type="ECO:0000256" key="6">
    <source>
        <dbReference type="ARBA" id="ARBA00023034"/>
    </source>
</evidence>
<dbReference type="Gene3D" id="1.10.220.60">
    <property type="entry name" value="GRIP domain"/>
    <property type="match status" value="1"/>
</dbReference>
<protein>
    <recommendedName>
        <fullName evidence="10">Golgin subfamily A member 1</fullName>
    </recommendedName>
    <alternativeName>
        <fullName evidence="11">Golgin-97</fullName>
    </alternativeName>
</protein>
<dbReference type="Proteomes" id="UP001233999">
    <property type="component" value="Unassembled WGS sequence"/>
</dbReference>
<evidence type="ECO:0000256" key="3">
    <source>
        <dbReference type="ARBA" id="ARBA00004395"/>
    </source>
</evidence>
<dbReference type="PROSITE" id="PS50913">
    <property type="entry name" value="GRIP"/>
    <property type="match status" value="1"/>
</dbReference>
<evidence type="ECO:0000256" key="7">
    <source>
        <dbReference type="ARBA" id="ARBA00023054"/>
    </source>
</evidence>
<evidence type="ECO:0000256" key="10">
    <source>
        <dbReference type="ARBA" id="ARBA00070165"/>
    </source>
</evidence>
<proteinExistence type="predicted"/>
<gene>
    <name evidence="17" type="ORF">L9F63_004629</name>
</gene>
<dbReference type="InterPro" id="IPR051952">
    <property type="entry name" value="Golgi-autophagy_related"/>
</dbReference>
<reference evidence="17" key="1">
    <citation type="journal article" date="2023" name="IScience">
        <title>Live-bearing cockroach genome reveals convergent evolutionary mechanisms linked to viviparity in insects and beyond.</title>
        <authorList>
            <person name="Fouks B."/>
            <person name="Harrison M.C."/>
            <person name="Mikhailova A.A."/>
            <person name="Marchal E."/>
            <person name="English S."/>
            <person name="Carruthers M."/>
            <person name="Jennings E.C."/>
            <person name="Chiamaka E.L."/>
            <person name="Frigard R.A."/>
            <person name="Pippel M."/>
            <person name="Attardo G.M."/>
            <person name="Benoit J.B."/>
            <person name="Bornberg-Bauer E."/>
            <person name="Tobe S.S."/>
        </authorList>
    </citation>
    <scope>NUCLEOTIDE SEQUENCE</scope>
    <source>
        <strain evidence="17">Stay&amp;Tobe</strain>
    </source>
</reference>
<evidence type="ECO:0000256" key="8">
    <source>
        <dbReference type="ARBA" id="ARBA00023136"/>
    </source>
</evidence>
<feature type="region of interest" description="Disordered" evidence="15">
    <location>
        <begin position="465"/>
        <end position="484"/>
    </location>
</feature>
<comment type="subunit">
    <text evidence="13">Interacts with RAB6A. Directly interacts with TBC1D23. Interacts with FAM91A1; this interaction may be mediated by TBC1D23. Interacts with ARL1; this interaction recruits Golgin-97/GOLGA1 onto the Golgi apparatus.</text>
</comment>
<dbReference type="GO" id="GO:0001669">
    <property type="term" value="C:acrosomal vesicle"/>
    <property type="evidence" value="ECO:0007669"/>
    <property type="project" value="UniProtKB-SubCell"/>
</dbReference>
<reference evidence="17" key="2">
    <citation type="submission" date="2023-05" db="EMBL/GenBank/DDBJ databases">
        <authorList>
            <person name="Fouks B."/>
        </authorList>
    </citation>
    <scope>NUCLEOTIDE SEQUENCE</scope>
    <source>
        <strain evidence="17">Stay&amp;Tobe</strain>
        <tissue evidence="17">Testes</tissue>
    </source>
</reference>
<keyword evidence="6" id="KW-0333">Golgi apparatus</keyword>
<feature type="domain" description="GRIP" evidence="16">
    <location>
        <begin position="486"/>
        <end position="535"/>
    </location>
</feature>
<evidence type="ECO:0000313" key="18">
    <source>
        <dbReference type="Proteomes" id="UP001233999"/>
    </source>
</evidence>
<dbReference type="AlphaFoldDB" id="A0AAD8E766"/>
<keyword evidence="9" id="KW-0968">Cytoplasmic vesicle</keyword>
<evidence type="ECO:0000256" key="4">
    <source>
        <dbReference type="ARBA" id="ARBA00022553"/>
    </source>
</evidence>
<evidence type="ECO:0000259" key="16">
    <source>
        <dbReference type="PROSITE" id="PS50913"/>
    </source>
</evidence>
<name>A0AAD8E766_DIPPU</name>
<evidence type="ECO:0000256" key="1">
    <source>
        <dbReference type="ARBA" id="ARBA00004198"/>
    </source>
</evidence>
<evidence type="ECO:0000256" key="12">
    <source>
        <dbReference type="ARBA" id="ARBA00093371"/>
    </source>
</evidence>
<comment type="subcellular location">
    <subcellularLocation>
        <location evidence="2">Cytoplasmic vesicle</location>
        <location evidence="2">Secretory vesicle</location>
        <location evidence="2">Acrosome</location>
    </subcellularLocation>
    <subcellularLocation>
        <location evidence="3">Golgi apparatus membrane</location>
        <topology evidence="3">Peripheral membrane protein</topology>
    </subcellularLocation>
    <subcellularLocation>
        <location evidence="1">Golgi apparatus</location>
        <location evidence="1">trans-Golgi network membrane</location>
    </subcellularLocation>
</comment>
<feature type="region of interest" description="Disordered" evidence="15">
    <location>
        <begin position="1"/>
        <end position="74"/>
    </location>
</feature>
<evidence type="ECO:0000256" key="5">
    <source>
        <dbReference type="ARBA" id="ARBA00022765"/>
    </source>
</evidence>
<dbReference type="InterPro" id="IPR000237">
    <property type="entry name" value="GRIP_dom"/>
</dbReference>
<dbReference type="EMBL" id="JASPKZ010008379">
    <property type="protein sequence ID" value="KAJ9579703.1"/>
    <property type="molecule type" value="Genomic_DNA"/>
</dbReference>
<dbReference type="FunFam" id="1.10.220.60:FF:000002">
    <property type="entry name" value="Golgin subfamily A member 1"/>
    <property type="match status" value="1"/>
</dbReference>
<evidence type="ECO:0000256" key="14">
    <source>
        <dbReference type="SAM" id="Coils"/>
    </source>
</evidence>
<keyword evidence="18" id="KW-1185">Reference proteome</keyword>
<accession>A0AAD8E766</accession>
<evidence type="ECO:0000313" key="17">
    <source>
        <dbReference type="EMBL" id="KAJ9579703.1"/>
    </source>
</evidence>
<comment type="function">
    <text evidence="12">Involved in vesicular trafficking at the Golgi apparatus level. Involved in endosome-to-Golgi trafficking. Mechanistically, captures transport vesicles arriving from endosomes via the protein TBC1D23. Recognized vesicles are then tethered to the trans-Golgi before subsequent SNARE engagement and vesicle fusion. Selectively regulates E-cadherin transport from the trans-Golgi network in tubulovesicular carriers.</text>
</comment>
<keyword evidence="4" id="KW-0597">Phosphoprotein</keyword>
<comment type="caution">
    <text evidence="17">The sequence shown here is derived from an EMBL/GenBank/DDBJ whole genome shotgun (WGS) entry which is preliminary data.</text>
</comment>
<feature type="coiled-coil region" evidence="14">
    <location>
        <begin position="214"/>
        <end position="269"/>
    </location>
</feature>
<dbReference type="PANTHER" id="PTHR23157">
    <property type="entry name" value="GRIP AND COILED-COIL DOMAIN-CONTAINING PROTEIN 1"/>
    <property type="match status" value="1"/>
</dbReference>
<dbReference type="GO" id="GO:0005802">
    <property type="term" value="C:trans-Golgi network"/>
    <property type="evidence" value="ECO:0007669"/>
    <property type="project" value="UniProtKB-ARBA"/>
</dbReference>
<evidence type="ECO:0000256" key="2">
    <source>
        <dbReference type="ARBA" id="ARBA00004218"/>
    </source>
</evidence>
<keyword evidence="5" id="KW-0013">ADP-ribosylation</keyword>
<dbReference type="Pfam" id="PF01465">
    <property type="entry name" value="GRIP"/>
    <property type="match status" value="1"/>
</dbReference>
<keyword evidence="7 14" id="KW-0175">Coiled coil</keyword>
<feature type="coiled-coil region" evidence="14">
    <location>
        <begin position="326"/>
        <end position="426"/>
    </location>
</feature>
<feature type="coiled-coil region" evidence="14">
    <location>
        <begin position="90"/>
        <end position="181"/>
    </location>
</feature>
<dbReference type="SMART" id="SM00755">
    <property type="entry name" value="Grip"/>
    <property type="match status" value="1"/>
</dbReference>
<evidence type="ECO:0000256" key="9">
    <source>
        <dbReference type="ARBA" id="ARBA00023329"/>
    </source>
</evidence>
<keyword evidence="8" id="KW-0472">Membrane</keyword>
<feature type="compositionally biased region" description="Polar residues" evidence="15">
    <location>
        <begin position="465"/>
        <end position="480"/>
    </location>
</feature>
<organism evidence="17 18">
    <name type="scientific">Diploptera punctata</name>
    <name type="common">Pacific beetle cockroach</name>
    <dbReference type="NCBI Taxonomy" id="6984"/>
    <lineage>
        <taxon>Eukaryota</taxon>
        <taxon>Metazoa</taxon>
        <taxon>Ecdysozoa</taxon>
        <taxon>Arthropoda</taxon>
        <taxon>Hexapoda</taxon>
        <taxon>Insecta</taxon>
        <taxon>Pterygota</taxon>
        <taxon>Neoptera</taxon>
        <taxon>Polyneoptera</taxon>
        <taxon>Dictyoptera</taxon>
        <taxon>Blattodea</taxon>
        <taxon>Blaberoidea</taxon>
        <taxon>Blaberidae</taxon>
        <taxon>Diplopterinae</taxon>
        <taxon>Diploptera</taxon>
    </lineage>
</organism>
<feature type="compositionally biased region" description="Low complexity" evidence="15">
    <location>
        <begin position="45"/>
        <end position="56"/>
    </location>
</feature>
<evidence type="ECO:0000256" key="11">
    <source>
        <dbReference type="ARBA" id="ARBA00078935"/>
    </source>
</evidence>
<sequence length="561" mass="65106">MFASLKNKIKEETGSDPTKLAPILNSPPQKIIHGNSVKGRHSRQGSGSSVGSLSLDGVKEDFASSPPSLKRQDSLEIKLADGKTLTPKEIKKLEKREDEWRRKLQKMEEEWTKKLEKKEEEWKKQTEEKQKEWRRSLELLEKEKTVLEEEKREIIQQKLTLEEAVKVADEYKKRVYQYQEDIDQLEGFQTQEMAKIKHLLLVKEQEVAEKADALKETSSQVESMKMEINRLRRYEEELANLQELVGEENKDVKSRLLDIERKLKSSETECAHLHVALEGEKSGNATLHLEVARLRESLEAERTRCANLSISLDRERGEKDTTLLRNAEVNQQVELARQELREQEQETLELHSKLTELEKKLTEKDKEIEKMKLNSETLSKQVQELQAVEHSKQASANLEEELRNKILELEEQLVDKNKNIRVLQQRLGDMKKTLQRELRLPAQNIDGTNSTESDSFTQAAILTPSSSRHLQQKQHQQAVTNHRAATDDDDVNFKYLKHVLIKFLTSREYEAQHLTRAVATLLRFSPEEERLLRETLEWKMSWFGTRPSLGMGQTAKTIPPS</sequence>
<dbReference type="GO" id="GO:0000139">
    <property type="term" value="C:Golgi membrane"/>
    <property type="evidence" value="ECO:0007669"/>
    <property type="project" value="UniProtKB-SubCell"/>
</dbReference>